<feature type="compositionally biased region" description="Polar residues" evidence="1">
    <location>
        <begin position="140"/>
        <end position="160"/>
    </location>
</feature>
<sequence>MSFLPPLDFSHSPSKSSTITHSPGLPPQPTINDDEADDDSNFETISTLSSSPRPSNDDEHSKISASVDRLGHADSALGQLGGDADEDDDAEVESVSSVSTGRCVETALVVPARNKVSGRRKLVKKSSITATCGGDMRSFRVSSNLPSKLPPSQSKKLMRW</sequence>
<feature type="region of interest" description="Disordered" evidence="1">
    <location>
        <begin position="139"/>
        <end position="160"/>
    </location>
</feature>
<feature type="compositionally biased region" description="Acidic residues" evidence="1">
    <location>
        <begin position="32"/>
        <end position="41"/>
    </location>
</feature>
<organism evidence="2 3">
    <name type="scientific">Teratosphaeria nubilosa</name>
    <dbReference type="NCBI Taxonomy" id="161662"/>
    <lineage>
        <taxon>Eukaryota</taxon>
        <taxon>Fungi</taxon>
        <taxon>Dikarya</taxon>
        <taxon>Ascomycota</taxon>
        <taxon>Pezizomycotina</taxon>
        <taxon>Dothideomycetes</taxon>
        <taxon>Dothideomycetidae</taxon>
        <taxon>Mycosphaerellales</taxon>
        <taxon>Teratosphaeriaceae</taxon>
        <taxon>Teratosphaeria</taxon>
    </lineage>
</organism>
<accession>A0A6G1KXR1</accession>
<proteinExistence type="predicted"/>
<evidence type="ECO:0000313" key="2">
    <source>
        <dbReference type="EMBL" id="KAF2765415.1"/>
    </source>
</evidence>
<feature type="compositionally biased region" description="Polar residues" evidence="1">
    <location>
        <begin position="11"/>
        <end position="21"/>
    </location>
</feature>
<evidence type="ECO:0000313" key="3">
    <source>
        <dbReference type="Proteomes" id="UP000799436"/>
    </source>
</evidence>
<keyword evidence="3" id="KW-1185">Reference proteome</keyword>
<dbReference type="AlphaFoldDB" id="A0A6G1KXR1"/>
<dbReference type="OrthoDB" id="10462294at2759"/>
<feature type="compositionally biased region" description="Polar residues" evidence="1">
    <location>
        <begin position="42"/>
        <end position="54"/>
    </location>
</feature>
<dbReference type="EMBL" id="ML995892">
    <property type="protein sequence ID" value="KAF2765415.1"/>
    <property type="molecule type" value="Genomic_DNA"/>
</dbReference>
<evidence type="ECO:0000256" key="1">
    <source>
        <dbReference type="SAM" id="MobiDB-lite"/>
    </source>
</evidence>
<dbReference type="Proteomes" id="UP000799436">
    <property type="component" value="Unassembled WGS sequence"/>
</dbReference>
<protein>
    <submittedName>
        <fullName evidence="2">Uncharacterized protein</fullName>
    </submittedName>
</protein>
<feature type="compositionally biased region" description="Acidic residues" evidence="1">
    <location>
        <begin position="83"/>
        <end position="92"/>
    </location>
</feature>
<gene>
    <name evidence="2" type="ORF">EJ03DRAFT_208619</name>
</gene>
<feature type="region of interest" description="Disordered" evidence="1">
    <location>
        <begin position="1"/>
        <end position="98"/>
    </location>
</feature>
<reference evidence="2" key="1">
    <citation type="journal article" date="2020" name="Stud. Mycol.">
        <title>101 Dothideomycetes genomes: a test case for predicting lifestyles and emergence of pathogens.</title>
        <authorList>
            <person name="Haridas S."/>
            <person name="Albert R."/>
            <person name="Binder M."/>
            <person name="Bloem J."/>
            <person name="Labutti K."/>
            <person name="Salamov A."/>
            <person name="Andreopoulos B."/>
            <person name="Baker S."/>
            <person name="Barry K."/>
            <person name="Bills G."/>
            <person name="Bluhm B."/>
            <person name="Cannon C."/>
            <person name="Castanera R."/>
            <person name="Culley D."/>
            <person name="Daum C."/>
            <person name="Ezra D."/>
            <person name="Gonzalez J."/>
            <person name="Henrissat B."/>
            <person name="Kuo A."/>
            <person name="Liang C."/>
            <person name="Lipzen A."/>
            <person name="Lutzoni F."/>
            <person name="Magnuson J."/>
            <person name="Mondo S."/>
            <person name="Nolan M."/>
            <person name="Ohm R."/>
            <person name="Pangilinan J."/>
            <person name="Park H.-J."/>
            <person name="Ramirez L."/>
            <person name="Alfaro M."/>
            <person name="Sun H."/>
            <person name="Tritt A."/>
            <person name="Yoshinaga Y."/>
            <person name="Zwiers L.-H."/>
            <person name="Turgeon B."/>
            <person name="Goodwin S."/>
            <person name="Spatafora J."/>
            <person name="Crous P."/>
            <person name="Grigoriev I."/>
        </authorList>
    </citation>
    <scope>NUCLEOTIDE SEQUENCE</scope>
    <source>
        <strain evidence="2">CBS 116005</strain>
    </source>
</reference>
<name>A0A6G1KXR1_9PEZI</name>